<name>A0ABT1Y813_9FIRM</name>
<dbReference type="Proteomes" id="UP001524944">
    <property type="component" value="Unassembled WGS sequence"/>
</dbReference>
<keyword evidence="3" id="KW-1185">Reference proteome</keyword>
<gene>
    <name evidence="2" type="ORF">NVS47_09890</name>
</gene>
<proteinExistence type="predicted"/>
<keyword evidence="1" id="KW-1133">Transmembrane helix</keyword>
<accession>A0ABT1Y813</accession>
<keyword evidence="1" id="KW-0472">Membrane</keyword>
<reference evidence="2 3" key="1">
    <citation type="submission" date="2022-08" db="EMBL/GenBank/DDBJ databases">
        <title>Proteogenomics of the novel Dehalobacterium formicoaceticum strain EZ94 highlights a key role of methyltransferases during anaerobic dichloromethane degradation.</title>
        <authorList>
            <person name="Wasmund K."/>
        </authorList>
    </citation>
    <scope>NUCLEOTIDE SEQUENCE [LARGE SCALE GENOMIC DNA]</scope>
    <source>
        <strain evidence="2 3">EZ94</strain>
    </source>
</reference>
<protein>
    <submittedName>
        <fullName evidence="2">Uncharacterized protein</fullName>
    </submittedName>
</protein>
<organism evidence="2 3">
    <name type="scientific">Dehalobacterium formicoaceticum</name>
    <dbReference type="NCBI Taxonomy" id="51515"/>
    <lineage>
        <taxon>Bacteria</taxon>
        <taxon>Bacillati</taxon>
        <taxon>Bacillota</taxon>
        <taxon>Clostridia</taxon>
        <taxon>Eubacteriales</taxon>
        <taxon>Peptococcaceae</taxon>
        <taxon>Dehalobacterium</taxon>
    </lineage>
</organism>
<evidence type="ECO:0000313" key="3">
    <source>
        <dbReference type="Proteomes" id="UP001524944"/>
    </source>
</evidence>
<keyword evidence="1" id="KW-0812">Transmembrane</keyword>
<dbReference type="RefSeq" id="WP_089611091.1">
    <property type="nucleotide sequence ID" value="NZ_CP022121.1"/>
</dbReference>
<sequence>MILITITHAREKGLLLMKIALVAILLGLIVPNLYGMLSDAGSLERFAEEEKLPQEPMRVEQIETESEEMSLWSHIVNSFK</sequence>
<evidence type="ECO:0000313" key="2">
    <source>
        <dbReference type="EMBL" id="MCR6545816.1"/>
    </source>
</evidence>
<comment type="caution">
    <text evidence="2">The sequence shown here is derived from an EMBL/GenBank/DDBJ whole genome shotgun (WGS) entry which is preliminary data.</text>
</comment>
<feature type="transmembrane region" description="Helical" evidence="1">
    <location>
        <begin position="15"/>
        <end position="34"/>
    </location>
</feature>
<evidence type="ECO:0000256" key="1">
    <source>
        <dbReference type="SAM" id="Phobius"/>
    </source>
</evidence>
<dbReference type="EMBL" id="JANPWE010000004">
    <property type="protein sequence ID" value="MCR6545816.1"/>
    <property type="molecule type" value="Genomic_DNA"/>
</dbReference>